<accession>A0AAV9KAM9</accession>
<comment type="caution">
    <text evidence="1">The sequence shown here is derived from an EMBL/GenBank/DDBJ whole genome shotgun (WGS) entry which is preliminary data.</text>
</comment>
<gene>
    <name evidence="1" type="ORF">R3W88_004446</name>
</gene>
<name>A0AAV9KAM9_9SOLN</name>
<evidence type="ECO:0000313" key="2">
    <source>
        <dbReference type="Proteomes" id="UP001311915"/>
    </source>
</evidence>
<reference evidence="1 2" key="1">
    <citation type="submission" date="2023-10" db="EMBL/GenBank/DDBJ databases">
        <title>Genome-Wide Identification Analysis in wild type Solanum Pinnatisectum Reveals Some Genes Defensing Phytophthora Infestans.</title>
        <authorList>
            <person name="Sun C."/>
        </authorList>
    </citation>
    <scope>NUCLEOTIDE SEQUENCE [LARGE SCALE GENOMIC DNA]</scope>
    <source>
        <strain evidence="1">LQN</strain>
        <tissue evidence="1">Leaf</tissue>
    </source>
</reference>
<keyword evidence="2" id="KW-1185">Reference proteome</keyword>
<sequence length="62" mass="7467">MIVMWELWRSRCSSKYEYEKPSIFKSTSMISFNICHLTKSAFTNLFILDNWRSLLIMLDINL</sequence>
<organism evidence="1 2">
    <name type="scientific">Solanum pinnatisectum</name>
    <name type="common">tansyleaf nightshade</name>
    <dbReference type="NCBI Taxonomy" id="50273"/>
    <lineage>
        <taxon>Eukaryota</taxon>
        <taxon>Viridiplantae</taxon>
        <taxon>Streptophyta</taxon>
        <taxon>Embryophyta</taxon>
        <taxon>Tracheophyta</taxon>
        <taxon>Spermatophyta</taxon>
        <taxon>Magnoliopsida</taxon>
        <taxon>eudicotyledons</taxon>
        <taxon>Gunneridae</taxon>
        <taxon>Pentapetalae</taxon>
        <taxon>asterids</taxon>
        <taxon>lamiids</taxon>
        <taxon>Solanales</taxon>
        <taxon>Solanaceae</taxon>
        <taxon>Solanoideae</taxon>
        <taxon>Solaneae</taxon>
        <taxon>Solanum</taxon>
    </lineage>
</organism>
<proteinExistence type="predicted"/>
<dbReference type="EMBL" id="JAWPEI010000011">
    <property type="protein sequence ID" value="KAK4709933.1"/>
    <property type="molecule type" value="Genomic_DNA"/>
</dbReference>
<evidence type="ECO:0000313" key="1">
    <source>
        <dbReference type="EMBL" id="KAK4709933.1"/>
    </source>
</evidence>
<protein>
    <submittedName>
        <fullName evidence="1">Uncharacterized protein</fullName>
    </submittedName>
</protein>
<dbReference type="AlphaFoldDB" id="A0AAV9KAM9"/>
<dbReference type="Proteomes" id="UP001311915">
    <property type="component" value="Unassembled WGS sequence"/>
</dbReference>